<keyword evidence="13" id="KW-1015">Disulfide bond</keyword>
<keyword evidence="18" id="KW-1185">Reference proteome</keyword>
<evidence type="ECO:0000313" key="17">
    <source>
        <dbReference type="EMBL" id="VDN09038.1"/>
    </source>
</evidence>
<dbReference type="OrthoDB" id="269384at2759"/>
<dbReference type="Pfam" id="PF04137">
    <property type="entry name" value="ERO1"/>
    <property type="match status" value="1"/>
</dbReference>
<dbReference type="PANTHER" id="PTHR12613:SF0">
    <property type="entry name" value="ERO1-LIKE PROTEIN"/>
    <property type="match status" value="1"/>
</dbReference>
<dbReference type="InterPro" id="IPR037192">
    <property type="entry name" value="ERO1-like_sf"/>
</dbReference>
<dbReference type="InterPro" id="IPR007266">
    <property type="entry name" value="Ero1"/>
</dbReference>
<dbReference type="GO" id="GO:0016972">
    <property type="term" value="F:thiol oxidase activity"/>
    <property type="evidence" value="ECO:0007669"/>
    <property type="project" value="InterPro"/>
</dbReference>
<evidence type="ECO:0000256" key="6">
    <source>
        <dbReference type="ARBA" id="ARBA00022630"/>
    </source>
</evidence>
<keyword evidence="14" id="KW-0325">Glycoprotein</keyword>
<evidence type="ECO:0000256" key="16">
    <source>
        <dbReference type="SAM" id="Phobius"/>
    </source>
</evidence>
<keyword evidence="10" id="KW-0249">Electron transport</keyword>
<evidence type="ECO:0000256" key="9">
    <source>
        <dbReference type="ARBA" id="ARBA00022827"/>
    </source>
</evidence>
<proteinExistence type="inferred from homology"/>
<dbReference type="GO" id="GO:0071949">
    <property type="term" value="F:FAD binding"/>
    <property type="evidence" value="ECO:0007669"/>
    <property type="project" value="InterPro"/>
</dbReference>
<evidence type="ECO:0000256" key="13">
    <source>
        <dbReference type="ARBA" id="ARBA00023157"/>
    </source>
</evidence>
<keyword evidence="15" id="KW-0676">Redox-active center</keyword>
<dbReference type="GO" id="GO:0015035">
    <property type="term" value="F:protein-disulfide reductase activity"/>
    <property type="evidence" value="ECO:0007669"/>
    <property type="project" value="InterPro"/>
</dbReference>
<evidence type="ECO:0000256" key="8">
    <source>
        <dbReference type="ARBA" id="ARBA00022824"/>
    </source>
</evidence>
<keyword evidence="12 16" id="KW-0472">Membrane</keyword>
<name>A0A3P7LGN0_DIBLA</name>
<evidence type="ECO:0000256" key="15">
    <source>
        <dbReference type="ARBA" id="ARBA00023284"/>
    </source>
</evidence>
<comment type="subcellular location">
    <subcellularLocation>
        <location evidence="2">Endoplasmic reticulum membrane</location>
        <topology evidence="2">Peripheral membrane protein</topology>
        <orientation evidence="2">Lumenal side</orientation>
    </subcellularLocation>
</comment>
<evidence type="ECO:0000313" key="18">
    <source>
        <dbReference type="Proteomes" id="UP000281553"/>
    </source>
</evidence>
<dbReference type="PANTHER" id="PTHR12613">
    <property type="entry name" value="ERO1-RELATED"/>
    <property type="match status" value="1"/>
</dbReference>
<evidence type="ECO:0000256" key="2">
    <source>
        <dbReference type="ARBA" id="ARBA00004367"/>
    </source>
</evidence>
<evidence type="ECO:0000256" key="10">
    <source>
        <dbReference type="ARBA" id="ARBA00022982"/>
    </source>
</evidence>
<accession>A0A3P7LGN0</accession>
<comment type="subunit">
    <text evidence="4">May function both as a monomer and a homodimer.</text>
</comment>
<reference evidence="17 18" key="1">
    <citation type="submission" date="2018-11" db="EMBL/GenBank/DDBJ databases">
        <authorList>
            <consortium name="Pathogen Informatics"/>
        </authorList>
    </citation>
    <scope>NUCLEOTIDE SEQUENCE [LARGE SCALE GENOMIC DNA]</scope>
</reference>
<keyword evidence="7" id="KW-0732">Signal</keyword>
<comment type="cofactor">
    <cofactor evidence="1">
        <name>FAD</name>
        <dbReference type="ChEBI" id="CHEBI:57692"/>
    </cofactor>
</comment>
<evidence type="ECO:0000256" key="1">
    <source>
        <dbReference type="ARBA" id="ARBA00001974"/>
    </source>
</evidence>
<gene>
    <name evidence="17" type="ORF">DILT_LOCUS4869</name>
</gene>
<dbReference type="GO" id="GO:0034975">
    <property type="term" value="P:protein folding in endoplasmic reticulum"/>
    <property type="evidence" value="ECO:0007669"/>
    <property type="project" value="InterPro"/>
</dbReference>
<keyword evidence="11" id="KW-0560">Oxidoreductase</keyword>
<evidence type="ECO:0000256" key="5">
    <source>
        <dbReference type="ARBA" id="ARBA00022448"/>
    </source>
</evidence>
<keyword evidence="9" id="KW-0274">FAD</keyword>
<keyword evidence="5" id="KW-0813">Transport</keyword>
<sequence length="179" mass="20513">MNRAPEVFFGIAAFPCYLTGVSVTTVLRPPFPRPNMLRSRACQARFHLLIDFSPIRANGHVFDETQLFPDAAEDMLQLKTEFRQHFYNISRIMDCVGCDKCKLWGKIQTQGMGTALKILFSGDIYERSADNVIRRKPDFQLRRTDIVSLFHAVGKYVLLVSLLCLRYVLKSHSLYAAFT</sequence>
<evidence type="ECO:0000256" key="7">
    <source>
        <dbReference type="ARBA" id="ARBA00022729"/>
    </source>
</evidence>
<evidence type="ECO:0000256" key="11">
    <source>
        <dbReference type="ARBA" id="ARBA00023002"/>
    </source>
</evidence>
<comment type="similarity">
    <text evidence="3">Belongs to the EROs family.</text>
</comment>
<keyword evidence="8" id="KW-0256">Endoplasmic reticulum</keyword>
<organism evidence="17 18">
    <name type="scientific">Dibothriocephalus latus</name>
    <name type="common">Fish tapeworm</name>
    <name type="synonym">Diphyllobothrium latum</name>
    <dbReference type="NCBI Taxonomy" id="60516"/>
    <lineage>
        <taxon>Eukaryota</taxon>
        <taxon>Metazoa</taxon>
        <taxon>Spiralia</taxon>
        <taxon>Lophotrochozoa</taxon>
        <taxon>Platyhelminthes</taxon>
        <taxon>Cestoda</taxon>
        <taxon>Eucestoda</taxon>
        <taxon>Diphyllobothriidea</taxon>
        <taxon>Diphyllobothriidae</taxon>
        <taxon>Dibothriocephalus</taxon>
    </lineage>
</organism>
<keyword evidence="16" id="KW-0812">Transmembrane</keyword>
<dbReference type="Proteomes" id="UP000281553">
    <property type="component" value="Unassembled WGS sequence"/>
</dbReference>
<keyword evidence="6" id="KW-0285">Flavoprotein</keyword>
<dbReference type="SUPFAM" id="SSF110019">
    <property type="entry name" value="ERO1-like"/>
    <property type="match status" value="1"/>
</dbReference>
<evidence type="ECO:0000256" key="12">
    <source>
        <dbReference type="ARBA" id="ARBA00023136"/>
    </source>
</evidence>
<evidence type="ECO:0000256" key="14">
    <source>
        <dbReference type="ARBA" id="ARBA00023180"/>
    </source>
</evidence>
<evidence type="ECO:0000256" key="4">
    <source>
        <dbReference type="ARBA" id="ARBA00011802"/>
    </source>
</evidence>
<protein>
    <submittedName>
        <fullName evidence="17">Uncharacterized protein</fullName>
    </submittedName>
</protein>
<feature type="transmembrane region" description="Helical" evidence="16">
    <location>
        <begin position="6"/>
        <end position="27"/>
    </location>
</feature>
<dbReference type="GO" id="GO:0005789">
    <property type="term" value="C:endoplasmic reticulum membrane"/>
    <property type="evidence" value="ECO:0007669"/>
    <property type="project" value="UniProtKB-SubCell"/>
</dbReference>
<dbReference type="EMBL" id="UYRU01046265">
    <property type="protein sequence ID" value="VDN09038.1"/>
    <property type="molecule type" value="Genomic_DNA"/>
</dbReference>
<keyword evidence="16" id="KW-1133">Transmembrane helix</keyword>
<feature type="transmembrane region" description="Helical" evidence="16">
    <location>
        <begin position="146"/>
        <end position="169"/>
    </location>
</feature>
<evidence type="ECO:0000256" key="3">
    <source>
        <dbReference type="ARBA" id="ARBA00008277"/>
    </source>
</evidence>
<dbReference type="AlphaFoldDB" id="A0A3P7LGN0"/>